<dbReference type="Proteomes" id="UP000062255">
    <property type="component" value="Chromosome"/>
</dbReference>
<sequence>MIGDRWPKHWPLQPVAPARWSAQRPTYREAEPAIIEAAVHRSQRRRTGNWYVLGAAGDIRTDRPFGTTIGGIEVVAWRDRDGHLRVGPRACPHLGADLATGVIDDGTLICRWHGLPLTGKTCEFGWKPFPGHDDGVLAWVRLDHLGGEEPLTAPVPSARPHGDTLHAVTRLVGVCEPRDIIANRLDPWHGNWFHPYSFTRLEVLSTPTEEDDRFLLSVTFRVGRFGIPVIAEFTCPSARTIVMRIVDGEGAGSVVETHATPLGPGADGHPRTAVVEAVIARSDRTGFRRARRAGGLITPLMRRAANRLWRDDLVYAERRYHLRAHAERPIIGS</sequence>
<dbReference type="SUPFAM" id="SSF50022">
    <property type="entry name" value="ISP domain"/>
    <property type="match status" value="1"/>
</dbReference>
<evidence type="ECO:0000256" key="5">
    <source>
        <dbReference type="ARBA" id="ARBA00023014"/>
    </source>
</evidence>
<dbReference type="InterPro" id="IPR050584">
    <property type="entry name" value="Cholesterol_7-desaturase"/>
</dbReference>
<protein>
    <submittedName>
        <fullName evidence="7">2Fe-2S ferredoxin</fullName>
    </submittedName>
</protein>
<dbReference type="PANTHER" id="PTHR21266">
    <property type="entry name" value="IRON-SULFUR DOMAIN CONTAINING PROTEIN"/>
    <property type="match status" value="1"/>
</dbReference>
<dbReference type="Gene3D" id="2.102.10.10">
    <property type="entry name" value="Rieske [2Fe-2S] iron-sulphur domain"/>
    <property type="match status" value="1"/>
</dbReference>
<dbReference type="GO" id="GO:0046872">
    <property type="term" value="F:metal ion binding"/>
    <property type="evidence" value="ECO:0007669"/>
    <property type="project" value="UniProtKB-KW"/>
</dbReference>
<gene>
    <name evidence="7" type="ORF">AFA91_27845</name>
</gene>
<dbReference type="InterPro" id="IPR045612">
    <property type="entry name" value="DUF5914"/>
</dbReference>
<evidence type="ECO:0000259" key="6">
    <source>
        <dbReference type="PROSITE" id="PS51296"/>
    </source>
</evidence>
<dbReference type="Pfam" id="PF19299">
    <property type="entry name" value="DUF5914"/>
    <property type="match status" value="1"/>
</dbReference>
<accession>A0A0K0XCK6</accession>
<reference evidence="7 8" key="1">
    <citation type="submission" date="2015-07" db="EMBL/GenBank/DDBJ databases">
        <title>Complete genome sequence of Mycobacterium goodii X7B, a facultative thermophilic biodesulfurizing bacterium.</title>
        <authorList>
            <person name="Yu B."/>
            <person name="Li F."/>
            <person name="Xu P."/>
        </authorList>
    </citation>
    <scope>NUCLEOTIDE SEQUENCE [LARGE SCALE GENOMIC DNA]</scope>
    <source>
        <strain evidence="7 8">X7B</strain>
    </source>
</reference>
<feature type="domain" description="Rieske" evidence="6">
    <location>
        <begin position="51"/>
        <end position="140"/>
    </location>
</feature>
<evidence type="ECO:0000256" key="4">
    <source>
        <dbReference type="ARBA" id="ARBA00023004"/>
    </source>
</evidence>
<evidence type="ECO:0000313" key="7">
    <source>
        <dbReference type="EMBL" id="AKS35082.1"/>
    </source>
</evidence>
<keyword evidence="2" id="KW-0479">Metal-binding</keyword>
<evidence type="ECO:0000313" key="8">
    <source>
        <dbReference type="Proteomes" id="UP000062255"/>
    </source>
</evidence>
<dbReference type="InterPro" id="IPR017941">
    <property type="entry name" value="Rieske_2Fe-2S"/>
</dbReference>
<evidence type="ECO:0000256" key="2">
    <source>
        <dbReference type="ARBA" id="ARBA00022723"/>
    </source>
</evidence>
<dbReference type="GO" id="GO:0004497">
    <property type="term" value="F:monooxygenase activity"/>
    <property type="evidence" value="ECO:0007669"/>
    <property type="project" value="UniProtKB-ARBA"/>
</dbReference>
<keyword evidence="5" id="KW-0411">Iron-sulfur</keyword>
<keyword evidence="1" id="KW-0001">2Fe-2S</keyword>
<proteinExistence type="predicted"/>
<dbReference type="KEGG" id="mgo:AFA91_27845"/>
<dbReference type="EMBL" id="CP012150">
    <property type="protein sequence ID" value="AKS35082.1"/>
    <property type="molecule type" value="Genomic_DNA"/>
</dbReference>
<dbReference type="InterPro" id="IPR036922">
    <property type="entry name" value="Rieske_2Fe-2S_sf"/>
</dbReference>
<dbReference type="PANTHER" id="PTHR21266:SF60">
    <property type="entry name" value="3-KETOSTEROID-9-ALPHA-MONOOXYGENASE, OXYGENASE COMPONENT"/>
    <property type="match status" value="1"/>
</dbReference>
<name>A0A0K0XCK6_MYCGD</name>
<dbReference type="GO" id="GO:0051537">
    <property type="term" value="F:2 iron, 2 sulfur cluster binding"/>
    <property type="evidence" value="ECO:0007669"/>
    <property type="project" value="UniProtKB-KW"/>
</dbReference>
<dbReference type="GO" id="GO:0016705">
    <property type="term" value="F:oxidoreductase activity, acting on paired donors, with incorporation or reduction of molecular oxygen"/>
    <property type="evidence" value="ECO:0007669"/>
    <property type="project" value="UniProtKB-ARBA"/>
</dbReference>
<dbReference type="Pfam" id="PF00355">
    <property type="entry name" value="Rieske"/>
    <property type="match status" value="1"/>
</dbReference>
<organism evidence="7 8">
    <name type="scientific">Mycolicibacterium goodii</name>
    <name type="common">Mycobacterium goodii</name>
    <dbReference type="NCBI Taxonomy" id="134601"/>
    <lineage>
        <taxon>Bacteria</taxon>
        <taxon>Bacillati</taxon>
        <taxon>Actinomycetota</taxon>
        <taxon>Actinomycetes</taxon>
        <taxon>Mycobacteriales</taxon>
        <taxon>Mycobacteriaceae</taxon>
        <taxon>Mycolicibacterium</taxon>
    </lineage>
</organism>
<dbReference type="PROSITE" id="PS51296">
    <property type="entry name" value="RIESKE"/>
    <property type="match status" value="1"/>
</dbReference>
<evidence type="ECO:0000256" key="1">
    <source>
        <dbReference type="ARBA" id="ARBA00022714"/>
    </source>
</evidence>
<dbReference type="PATRIC" id="fig|134601.6.peg.5747"/>
<dbReference type="AlphaFoldDB" id="A0A0K0XCK6"/>
<keyword evidence="4" id="KW-0408">Iron</keyword>
<dbReference type="RefSeq" id="WP_049747540.1">
    <property type="nucleotide sequence ID" value="NZ_CP012150.1"/>
</dbReference>
<evidence type="ECO:0000256" key="3">
    <source>
        <dbReference type="ARBA" id="ARBA00023002"/>
    </source>
</evidence>
<dbReference type="STRING" id="134601.AFA91_27845"/>
<keyword evidence="3" id="KW-0560">Oxidoreductase</keyword>